<dbReference type="AlphaFoldDB" id="A0AAJ1PRW5"/>
<dbReference type="PROSITE" id="PS00369">
    <property type="entry name" value="PTS_HPR_HIS"/>
    <property type="match status" value="1"/>
</dbReference>
<keyword evidence="8" id="KW-1185">Reference proteome</keyword>
<comment type="subcellular location">
    <subcellularLocation>
        <location evidence="2">Cytoplasm</location>
    </subcellularLocation>
</comment>
<proteinExistence type="predicted"/>
<name>A0AAJ1PRW5_9MOLU</name>
<evidence type="ECO:0000256" key="2">
    <source>
        <dbReference type="ARBA" id="ARBA00004496"/>
    </source>
</evidence>
<evidence type="ECO:0000259" key="6">
    <source>
        <dbReference type="PROSITE" id="PS51350"/>
    </source>
</evidence>
<dbReference type="Gene3D" id="3.30.1340.10">
    <property type="entry name" value="HPr-like"/>
    <property type="match status" value="1"/>
</dbReference>
<evidence type="ECO:0000256" key="5">
    <source>
        <dbReference type="ARBA" id="ARBA00022683"/>
    </source>
</evidence>
<gene>
    <name evidence="7" type="ORF">QLQ80_00540</name>
</gene>
<dbReference type="EMBL" id="JASDDP010000008">
    <property type="protein sequence ID" value="MDJ1645578.1"/>
    <property type="molecule type" value="Genomic_DNA"/>
</dbReference>
<feature type="domain" description="HPr" evidence="6">
    <location>
        <begin position="1"/>
        <end position="88"/>
    </location>
</feature>
<dbReference type="InterPro" id="IPR035895">
    <property type="entry name" value="HPr-like_sf"/>
</dbReference>
<reference evidence="7" key="1">
    <citation type="submission" date="2023-05" db="EMBL/GenBank/DDBJ databases">
        <title>Mycoplasma phocimorsus sp. nov., isolated from Scandinavian patients with seal finger or septic arthritis after contact with seals.</title>
        <authorList>
            <person name="Skafte-Holm A."/>
            <person name="Pedersen T.R."/>
            <person name="Froelund M."/>
            <person name="Stegger M."/>
            <person name="Qvortrup K."/>
            <person name="Michaels D.L."/>
            <person name="Brown D.R."/>
            <person name="Jensen J.S."/>
        </authorList>
    </citation>
    <scope>NUCLEOTIDE SEQUENCE</scope>
    <source>
        <strain evidence="7">M5725</strain>
    </source>
</reference>
<dbReference type="InterPro" id="IPR000032">
    <property type="entry name" value="HPr-like"/>
</dbReference>
<accession>A0AAJ1PRW5</accession>
<evidence type="ECO:0000256" key="1">
    <source>
        <dbReference type="ARBA" id="ARBA00003681"/>
    </source>
</evidence>
<dbReference type="PRINTS" id="PR00107">
    <property type="entry name" value="PHOSPHOCPHPR"/>
</dbReference>
<dbReference type="PROSITE" id="PS51350">
    <property type="entry name" value="PTS_HPR_DOM"/>
    <property type="match status" value="1"/>
</dbReference>
<dbReference type="RefSeq" id="WP_283823374.1">
    <property type="nucleotide sequence ID" value="NZ_JASDAY010000001.1"/>
</dbReference>
<dbReference type="PANTHER" id="PTHR33705:SF2">
    <property type="entry name" value="PHOSPHOCARRIER PROTEIN NPR"/>
    <property type="match status" value="1"/>
</dbReference>
<dbReference type="InterPro" id="IPR050399">
    <property type="entry name" value="HPr"/>
</dbReference>
<dbReference type="PANTHER" id="PTHR33705">
    <property type="entry name" value="PHOSPHOCARRIER PROTEIN HPR"/>
    <property type="match status" value="1"/>
</dbReference>
<dbReference type="NCBIfam" id="TIGR01003">
    <property type="entry name" value="PTS_HPr_family"/>
    <property type="match status" value="1"/>
</dbReference>
<dbReference type="Pfam" id="PF00381">
    <property type="entry name" value="PTS-HPr"/>
    <property type="match status" value="1"/>
</dbReference>
<dbReference type="InterPro" id="IPR002114">
    <property type="entry name" value="PTS_HPr_Ser_P_site"/>
</dbReference>
<dbReference type="CDD" id="cd00367">
    <property type="entry name" value="PTS-HPr_like"/>
    <property type="match status" value="1"/>
</dbReference>
<dbReference type="PROSITE" id="PS00589">
    <property type="entry name" value="PTS_HPR_SER"/>
    <property type="match status" value="1"/>
</dbReference>
<evidence type="ECO:0000256" key="3">
    <source>
        <dbReference type="ARBA" id="ARBA00020422"/>
    </source>
</evidence>
<evidence type="ECO:0000313" key="8">
    <source>
        <dbReference type="Proteomes" id="UP001224428"/>
    </source>
</evidence>
<evidence type="ECO:0000256" key="4">
    <source>
        <dbReference type="ARBA" id="ARBA00022490"/>
    </source>
</evidence>
<dbReference type="SUPFAM" id="SSF55594">
    <property type="entry name" value="HPr-like"/>
    <property type="match status" value="1"/>
</dbReference>
<evidence type="ECO:0000313" key="7">
    <source>
        <dbReference type="EMBL" id="MDJ1645578.1"/>
    </source>
</evidence>
<protein>
    <recommendedName>
        <fullName evidence="3">Phosphocarrier protein HPr</fullName>
    </recommendedName>
</protein>
<dbReference type="InterPro" id="IPR001020">
    <property type="entry name" value="PTS_HPr_His_P_site"/>
</dbReference>
<dbReference type="GO" id="GO:0009401">
    <property type="term" value="P:phosphoenolpyruvate-dependent sugar phosphotransferase system"/>
    <property type="evidence" value="ECO:0007669"/>
    <property type="project" value="UniProtKB-KW"/>
</dbReference>
<dbReference type="Proteomes" id="UP001224428">
    <property type="component" value="Unassembled WGS sequence"/>
</dbReference>
<keyword evidence="5" id="KW-0598">Phosphotransferase system</keyword>
<comment type="caution">
    <text evidence="7">The sequence shown here is derived from an EMBL/GenBank/DDBJ whole genome shotgun (WGS) entry which is preliminary data.</text>
</comment>
<organism evidence="7 8">
    <name type="scientific">Mycoplasma phocimorsus</name>
    <dbReference type="NCBI Taxonomy" id="3045839"/>
    <lineage>
        <taxon>Bacteria</taxon>
        <taxon>Bacillati</taxon>
        <taxon>Mycoplasmatota</taxon>
        <taxon>Mollicutes</taxon>
        <taxon>Mycoplasmataceae</taxon>
        <taxon>Mycoplasma</taxon>
    </lineage>
</organism>
<sequence>MRRIEVQITDPIGLHARPASFLCQEAGKYESDIFLKKDTTTANLKSIMNIMSLGIKTGETVLIEAEGKDEDQAIDALIKIMQEQKIID</sequence>
<comment type="function">
    <text evidence="1">General (non sugar-specific) component of the phosphoenolpyruvate-dependent sugar phosphotransferase system (sugar PTS). This major carbohydrate active-transport system catalyzes the phosphorylation of incoming sugar substrates concomitantly with their translocation across the cell membrane. The phosphoryl group from phosphoenolpyruvate (PEP) is transferred to the phosphoryl carrier protein HPr by enzyme I. Phospho-HPr then transfers it to the PTS EIIA domain.</text>
</comment>
<dbReference type="GO" id="GO:0005737">
    <property type="term" value="C:cytoplasm"/>
    <property type="evidence" value="ECO:0007669"/>
    <property type="project" value="UniProtKB-SubCell"/>
</dbReference>
<keyword evidence="4" id="KW-0963">Cytoplasm</keyword>